<organism evidence="3 4">
    <name type="scientific">Jiangella alkaliphila</name>
    <dbReference type="NCBI Taxonomy" id="419479"/>
    <lineage>
        <taxon>Bacteria</taxon>
        <taxon>Bacillati</taxon>
        <taxon>Actinomycetota</taxon>
        <taxon>Actinomycetes</taxon>
        <taxon>Jiangellales</taxon>
        <taxon>Jiangellaceae</taxon>
        <taxon>Jiangella</taxon>
    </lineage>
</organism>
<evidence type="ECO:0000313" key="3">
    <source>
        <dbReference type="EMBL" id="SDU87489.1"/>
    </source>
</evidence>
<dbReference type="PROSITE" id="PS00018">
    <property type="entry name" value="EF_HAND_1"/>
    <property type="match status" value="1"/>
</dbReference>
<dbReference type="InterPro" id="IPR018247">
    <property type="entry name" value="EF_Hand_1_Ca_BS"/>
</dbReference>
<protein>
    <submittedName>
        <fullName evidence="3">Uncharacterized protein</fullName>
    </submittedName>
</protein>
<name>A0A1H2M2U3_9ACTN</name>
<dbReference type="Proteomes" id="UP000182977">
    <property type="component" value="Chromosome I"/>
</dbReference>
<keyword evidence="2" id="KW-0812">Transmembrane</keyword>
<gene>
    <name evidence="3" type="ORF">SAMN04488563_6997</name>
</gene>
<feature type="region of interest" description="Disordered" evidence="1">
    <location>
        <begin position="71"/>
        <end position="145"/>
    </location>
</feature>
<keyword evidence="2" id="KW-0472">Membrane</keyword>
<dbReference type="RefSeq" id="WP_046769501.1">
    <property type="nucleotide sequence ID" value="NZ_KQ061234.1"/>
</dbReference>
<evidence type="ECO:0000313" key="4">
    <source>
        <dbReference type="Proteomes" id="UP000182977"/>
    </source>
</evidence>
<dbReference type="AlphaFoldDB" id="A0A1H2M2U3"/>
<sequence>MNDFDDELRRIFGDDRLAVPSSTDAVGRIVRGARRRRTVRMVASTAASVGVVAALAVGSMAVTGQFSADAGYEPEPAESPAMLAPELTPDPVTLPAPAASPSETPVGDPTGAATGEPAGDVTGDPTGSSAGGADPGGEQPTDVPVPVDVIGLPLLDPAAPFDGVQVRMTLAELQQVPGVQITRLRGDSDRPELCYGEFRTERAHGYISLRGAIGEPPEDIMAAYEVATLVPDVPVRTPEGIGVGSLAADVWTAYPETSADDGDDLATVIRGLDGVISFWAFEVTDGLVSRIVHDGLDNCGANPQPYEEPDLPVFDPAGLEGVQIGMTLAELEALGNVEIDTTHQGGACYGSFVRGQVSGWISHRRDLSGDGSIDDSEWRVTVLRSSAEVRTPEGIRVGSTRSEVLAAYPGLIEGDSFDPYVTVAGRPDLQWVINFAGGDLVDNFHLDGGQNCYG</sequence>
<evidence type="ECO:0000256" key="1">
    <source>
        <dbReference type="SAM" id="MobiDB-lite"/>
    </source>
</evidence>
<keyword evidence="4" id="KW-1185">Reference proteome</keyword>
<dbReference type="EMBL" id="LT629791">
    <property type="protein sequence ID" value="SDU87489.1"/>
    <property type="molecule type" value="Genomic_DNA"/>
</dbReference>
<dbReference type="STRING" id="419479.SAMN04488563_6997"/>
<proteinExistence type="predicted"/>
<feature type="transmembrane region" description="Helical" evidence="2">
    <location>
        <begin position="41"/>
        <end position="62"/>
    </location>
</feature>
<keyword evidence="2" id="KW-1133">Transmembrane helix</keyword>
<accession>A0A1H2M2U3</accession>
<evidence type="ECO:0000256" key="2">
    <source>
        <dbReference type="SAM" id="Phobius"/>
    </source>
</evidence>
<dbReference type="OrthoDB" id="3695075at2"/>
<reference evidence="4" key="1">
    <citation type="submission" date="2016-10" db="EMBL/GenBank/DDBJ databases">
        <authorList>
            <person name="Varghese N."/>
            <person name="Submissions S."/>
        </authorList>
    </citation>
    <scope>NUCLEOTIDE SEQUENCE [LARGE SCALE GENOMIC DNA]</scope>
    <source>
        <strain evidence="4">DSM 45079</strain>
    </source>
</reference>